<dbReference type="EMBL" id="UINC01111108">
    <property type="protein sequence ID" value="SVC79077.1"/>
    <property type="molecule type" value="Genomic_DNA"/>
</dbReference>
<name>A0A382Q1W2_9ZZZZ</name>
<feature type="non-terminal residue" evidence="1">
    <location>
        <position position="28"/>
    </location>
</feature>
<accession>A0A382Q1W2</accession>
<reference evidence="1" key="1">
    <citation type="submission" date="2018-05" db="EMBL/GenBank/DDBJ databases">
        <authorList>
            <person name="Lanie J.A."/>
            <person name="Ng W.-L."/>
            <person name="Kazmierczak K.M."/>
            <person name="Andrzejewski T.M."/>
            <person name="Davidsen T.M."/>
            <person name="Wayne K.J."/>
            <person name="Tettelin H."/>
            <person name="Glass J.I."/>
            <person name="Rusch D."/>
            <person name="Podicherti R."/>
            <person name="Tsui H.-C.T."/>
            <person name="Winkler M.E."/>
        </authorList>
    </citation>
    <scope>NUCLEOTIDE SEQUENCE</scope>
</reference>
<protein>
    <submittedName>
        <fullName evidence="1">Uncharacterized protein</fullName>
    </submittedName>
</protein>
<organism evidence="1">
    <name type="scientific">marine metagenome</name>
    <dbReference type="NCBI Taxonomy" id="408172"/>
    <lineage>
        <taxon>unclassified sequences</taxon>
        <taxon>metagenomes</taxon>
        <taxon>ecological metagenomes</taxon>
    </lineage>
</organism>
<sequence>MLRKLLLFFVAISFSANSFATELEVQFL</sequence>
<gene>
    <name evidence="1" type="ORF">METZ01_LOCUS331931</name>
</gene>
<proteinExistence type="predicted"/>
<evidence type="ECO:0000313" key="1">
    <source>
        <dbReference type="EMBL" id="SVC79077.1"/>
    </source>
</evidence>
<dbReference type="AlphaFoldDB" id="A0A382Q1W2"/>